<comment type="caution">
    <text evidence="1">The sequence shown here is derived from an EMBL/GenBank/DDBJ whole genome shotgun (WGS) entry which is preliminary data.</text>
</comment>
<dbReference type="InterPro" id="IPR012337">
    <property type="entry name" value="RNaseH-like_sf"/>
</dbReference>
<protein>
    <recommendedName>
        <fullName evidence="3">Reverse transcriptase</fullName>
    </recommendedName>
</protein>
<sequence>MAFRTRYGHSELIVMPFGLTNVPVSFMDMMNRVCGSMMDRSVIVCIDGIPIYLGSKEDHVEHFRDVLETLLVWGEEKTAAIETLRNEMLTSLEKVEDMAVYCGTSYHGLVPVRVEGIVSFSLEEEAGSVPFVERRAVICVQMCYVVKSIVFRRKRCDDEIGQTDRQSERMMQTLRCMLRACVWTFGGSWDTCLSLAEFLYNNSFHASIGMPLYEMLCERRCKTLIF</sequence>
<dbReference type="PANTHER" id="PTHR24559:SF453">
    <property type="entry name" value="NUCLEOTIDYLTRANSFERASE, RIBONUCLEASE H"/>
    <property type="match status" value="1"/>
</dbReference>
<dbReference type="InterPro" id="IPR043502">
    <property type="entry name" value="DNA/RNA_pol_sf"/>
</dbReference>
<dbReference type="Proteomes" id="UP001172457">
    <property type="component" value="Chromosome 5"/>
</dbReference>
<reference evidence="1" key="1">
    <citation type="submission" date="2023-03" db="EMBL/GenBank/DDBJ databases">
        <title>Chromosome-scale reference genome and RAD-based genetic map of yellow starthistle (Centaurea solstitialis) reveal putative structural variation and QTLs associated with invader traits.</title>
        <authorList>
            <person name="Reatini B."/>
            <person name="Cang F.A."/>
            <person name="Jiang Q."/>
            <person name="Mckibben M.T.W."/>
            <person name="Barker M.S."/>
            <person name="Rieseberg L.H."/>
            <person name="Dlugosch K.M."/>
        </authorList>
    </citation>
    <scope>NUCLEOTIDE SEQUENCE</scope>
    <source>
        <strain evidence="1">CAN-66</strain>
        <tissue evidence="1">Leaf</tissue>
    </source>
</reference>
<dbReference type="Gene3D" id="3.30.420.10">
    <property type="entry name" value="Ribonuclease H-like superfamily/Ribonuclease H"/>
    <property type="match status" value="1"/>
</dbReference>
<dbReference type="InterPro" id="IPR036397">
    <property type="entry name" value="RNaseH_sf"/>
</dbReference>
<dbReference type="GO" id="GO:0003676">
    <property type="term" value="F:nucleic acid binding"/>
    <property type="evidence" value="ECO:0007669"/>
    <property type="project" value="InterPro"/>
</dbReference>
<organism evidence="1 2">
    <name type="scientific">Centaurea solstitialis</name>
    <name type="common">yellow star-thistle</name>
    <dbReference type="NCBI Taxonomy" id="347529"/>
    <lineage>
        <taxon>Eukaryota</taxon>
        <taxon>Viridiplantae</taxon>
        <taxon>Streptophyta</taxon>
        <taxon>Embryophyta</taxon>
        <taxon>Tracheophyta</taxon>
        <taxon>Spermatophyta</taxon>
        <taxon>Magnoliopsida</taxon>
        <taxon>eudicotyledons</taxon>
        <taxon>Gunneridae</taxon>
        <taxon>Pentapetalae</taxon>
        <taxon>asterids</taxon>
        <taxon>campanulids</taxon>
        <taxon>Asterales</taxon>
        <taxon>Asteraceae</taxon>
        <taxon>Carduoideae</taxon>
        <taxon>Cardueae</taxon>
        <taxon>Centaureinae</taxon>
        <taxon>Centaurea</taxon>
    </lineage>
</organism>
<dbReference type="Gene3D" id="3.10.10.10">
    <property type="entry name" value="HIV Type 1 Reverse Transcriptase, subunit A, domain 1"/>
    <property type="match status" value="1"/>
</dbReference>
<dbReference type="SUPFAM" id="SSF56672">
    <property type="entry name" value="DNA/RNA polymerases"/>
    <property type="match status" value="1"/>
</dbReference>
<keyword evidence="2" id="KW-1185">Reference proteome</keyword>
<evidence type="ECO:0000313" key="1">
    <source>
        <dbReference type="EMBL" id="KAJ9549200.1"/>
    </source>
</evidence>
<dbReference type="SUPFAM" id="SSF53098">
    <property type="entry name" value="Ribonuclease H-like"/>
    <property type="match status" value="1"/>
</dbReference>
<dbReference type="PANTHER" id="PTHR24559">
    <property type="entry name" value="TRANSPOSON TY3-I GAG-POL POLYPROTEIN"/>
    <property type="match status" value="1"/>
</dbReference>
<dbReference type="AlphaFoldDB" id="A0AA38WEG8"/>
<proteinExistence type="predicted"/>
<dbReference type="InterPro" id="IPR053134">
    <property type="entry name" value="RNA-dir_DNA_polymerase"/>
</dbReference>
<gene>
    <name evidence="1" type="ORF">OSB04_021743</name>
</gene>
<evidence type="ECO:0000313" key="2">
    <source>
        <dbReference type="Proteomes" id="UP001172457"/>
    </source>
</evidence>
<dbReference type="Gene3D" id="3.30.70.270">
    <property type="match status" value="1"/>
</dbReference>
<dbReference type="InterPro" id="IPR043128">
    <property type="entry name" value="Rev_trsase/Diguanyl_cyclase"/>
</dbReference>
<dbReference type="EMBL" id="JARYMX010000005">
    <property type="protein sequence ID" value="KAJ9549200.1"/>
    <property type="molecule type" value="Genomic_DNA"/>
</dbReference>
<accession>A0AA38WEG8</accession>
<name>A0AA38WEG8_9ASTR</name>
<evidence type="ECO:0008006" key="3">
    <source>
        <dbReference type="Google" id="ProtNLM"/>
    </source>
</evidence>